<dbReference type="InterPro" id="IPR013783">
    <property type="entry name" value="Ig-like_fold"/>
</dbReference>
<feature type="zinc finger region" description="C3H1-type" evidence="3">
    <location>
        <begin position="272"/>
        <end position="293"/>
    </location>
</feature>
<proteinExistence type="predicted"/>
<keyword evidence="3" id="KW-0862">Zinc</keyword>
<feature type="compositionally biased region" description="Basic and acidic residues" evidence="4">
    <location>
        <begin position="789"/>
        <end position="805"/>
    </location>
</feature>
<dbReference type="AlphaFoldDB" id="A0A498JXD7"/>
<feature type="compositionally biased region" description="Basic residues" evidence="4">
    <location>
        <begin position="806"/>
        <end position="817"/>
    </location>
</feature>
<name>A0A498JXD7_MALDO</name>
<feature type="compositionally biased region" description="Basic and acidic residues" evidence="4">
    <location>
        <begin position="667"/>
        <end position="690"/>
    </location>
</feature>
<feature type="compositionally biased region" description="Basic residues" evidence="4">
    <location>
        <begin position="749"/>
        <end position="758"/>
    </location>
</feature>
<keyword evidence="2" id="KW-0694">RNA-binding</keyword>
<feature type="region of interest" description="Disordered" evidence="4">
    <location>
        <begin position="513"/>
        <end position="987"/>
    </location>
</feature>
<keyword evidence="3" id="KW-0479">Metal-binding</keyword>
<gene>
    <name evidence="7" type="ORF">DVH24_000784</name>
</gene>
<feature type="compositionally biased region" description="Basic and acidic residues" evidence="4">
    <location>
        <begin position="728"/>
        <end position="748"/>
    </location>
</feature>
<dbReference type="SMART" id="SM00557">
    <property type="entry name" value="IG_FLMN"/>
    <property type="match status" value="1"/>
</dbReference>
<dbReference type="SUPFAM" id="SSF54928">
    <property type="entry name" value="RNA-binding domain, RBD"/>
    <property type="match status" value="1"/>
</dbReference>
<dbReference type="EMBL" id="RDQH01000330">
    <property type="protein sequence ID" value="RXI00550.1"/>
    <property type="molecule type" value="Genomic_DNA"/>
</dbReference>
<dbReference type="SMART" id="SM00360">
    <property type="entry name" value="RRM"/>
    <property type="match status" value="1"/>
</dbReference>
<dbReference type="InterPro" id="IPR012677">
    <property type="entry name" value="Nucleotide-bd_a/b_plait_sf"/>
</dbReference>
<evidence type="ECO:0000313" key="8">
    <source>
        <dbReference type="Proteomes" id="UP000290289"/>
    </source>
</evidence>
<feature type="compositionally biased region" description="Basic and acidic residues" evidence="4">
    <location>
        <begin position="911"/>
        <end position="933"/>
    </location>
</feature>
<dbReference type="InterPro" id="IPR000571">
    <property type="entry name" value="Znf_CCCH"/>
</dbReference>
<feature type="domain" description="C3H1-type" evidence="6">
    <location>
        <begin position="272"/>
        <end position="293"/>
    </location>
</feature>
<evidence type="ECO:0000313" key="7">
    <source>
        <dbReference type="EMBL" id="RXI00550.1"/>
    </source>
</evidence>
<dbReference type="PANTHER" id="PTHR32343:SF8">
    <property type="entry name" value="RNA RECOGNITION MOTIF (RRM)-CONTAINING PROTEIN"/>
    <property type="match status" value="1"/>
</dbReference>
<dbReference type="InterPro" id="IPR035979">
    <property type="entry name" value="RBD_domain_sf"/>
</dbReference>
<evidence type="ECO:0008006" key="9">
    <source>
        <dbReference type="Google" id="ProtNLM"/>
    </source>
</evidence>
<evidence type="ECO:0000256" key="4">
    <source>
        <dbReference type="SAM" id="MobiDB-lite"/>
    </source>
</evidence>
<comment type="caution">
    <text evidence="7">The sequence shown here is derived from an EMBL/GenBank/DDBJ whole genome shotgun (WGS) entry which is preliminary data.</text>
</comment>
<feature type="compositionally biased region" description="Basic and acidic residues" evidence="4">
    <location>
        <begin position="759"/>
        <end position="779"/>
    </location>
</feature>
<feature type="repeat" description="Filamin" evidence="1">
    <location>
        <begin position="70"/>
        <end position="174"/>
    </location>
</feature>
<evidence type="ECO:0000256" key="2">
    <source>
        <dbReference type="PROSITE-ProRule" id="PRU00176"/>
    </source>
</evidence>
<feature type="domain" description="RRM" evidence="5">
    <location>
        <begin position="365"/>
        <end position="436"/>
    </location>
</feature>
<feature type="compositionally biased region" description="Basic residues" evidence="4">
    <location>
        <begin position="561"/>
        <end position="573"/>
    </location>
</feature>
<dbReference type="SUPFAM" id="SSF81296">
    <property type="entry name" value="E set domains"/>
    <property type="match status" value="1"/>
</dbReference>
<dbReference type="GO" id="GO:0008270">
    <property type="term" value="F:zinc ion binding"/>
    <property type="evidence" value="ECO:0007669"/>
    <property type="project" value="UniProtKB-KW"/>
</dbReference>
<dbReference type="STRING" id="3750.A0A498JXD7"/>
<organism evidence="7 8">
    <name type="scientific">Malus domestica</name>
    <name type="common">Apple</name>
    <name type="synonym">Pyrus malus</name>
    <dbReference type="NCBI Taxonomy" id="3750"/>
    <lineage>
        <taxon>Eukaryota</taxon>
        <taxon>Viridiplantae</taxon>
        <taxon>Streptophyta</taxon>
        <taxon>Embryophyta</taxon>
        <taxon>Tracheophyta</taxon>
        <taxon>Spermatophyta</taxon>
        <taxon>Magnoliopsida</taxon>
        <taxon>eudicotyledons</taxon>
        <taxon>Gunneridae</taxon>
        <taxon>Pentapetalae</taxon>
        <taxon>rosids</taxon>
        <taxon>fabids</taxon>
        <taxon>Rosales</taxon>
        <taxon>Rosaceae</taxon>
        <taxon>Amygdaloideae</taxon>
        <taxon>Maleae</taxon>
        <taxon>Malus</taxon>
    </lineage>
</organism>
<dbReference type="PROSITE" id="PS50103">
    <property type="entry name" value="ZF_C3H1"/>
    <property type="match status" value="1"/>
</dbReference>
<feature type="compositionally biased region" description="Basic and acidic residues" evidence="4">
    <location>
        <begin position="850"/>
        <end position="871"/>
    </location>
</feature>
<feature type="compositionally biased region" description="Basic and acidic residues" evidence="4">
    <location>
        <begin position="578"/>
        <end position="607"/>
    </location>
</feature>
<sequence>MADRNLALVKPVWMKQAEEARSKSEAEKAAAAKAAFEATFKDVDKNREKEVVAGSDSESEEAEDLANKPIGPVDPAKCTAAGAGIAGGTACAPSSFMVVTKDSDGRKVPNGGVQIKVKVVPGVGVGGSEQEGMVKDMGDGTYTVTYVVPKRGNYMVSVECSGKPIMGSPFPVFFSAGIYSLSCFYVLVSMHLTHNFEDLLCSHAGSSAGGLLGLAPPSTFPNLVNQTMPNMPNYSASVSGAFPGLLGMIPGIVPGASGGAILPGIGASLGEVCRDYLSGRCAKIDCKLNHPPHNLLMTALAATTSMGNVSQVPMAPSAAAMAAAQAIVAAQALQAHAAQVQAQAQSNKDSSGSLDKAGKADVLKKTVQVSNLSPLLTVEQLKELFSYCGTVVECTIADSKHFAYIEYSKPEEATAALQLNNMDVGGRPMNVEMAKSLPQQPAAMNSSMASSSLPMVMQQAVAMQQMQFQQALLMQQTMTAQQAANRAATMKTATELAAARAAEISKKFKADGVEIEEKETKEKSRSPSPSRARSKSRSKSPINYHRRRKSPSYSPPYRYPRDRRSRSPLRSRHYSSYDNERRLYRDIRNDGDRTRRRNSDRSHDHHFSTSRRNRSRSVSPRTRKTRVDSVSPKHRRESSPRRTRAASRSPGHHTGSKSSPRKRSRSKSSEGKHHLSDKKDDTHYEKEKHGERRRSRSVSTEGKGHRRRLSPRSPDEKKSRQRRRSRSKSVEVKYRSNEKSDETRDEKLKHRSRRRSRSKSLEDKHHSDEKTNEIDEKSKYRDRRRSRSKSVEGKHHLKELGEGRDKRSKHCDRRRSRSVSVEPKHDRRRGSSPRSLDDNKVKHRRRSRSKSAEGKHRSNDRAYKSRDEKEKSHRRRRSRSTSVEPKRHRGSMLSPRSTDGKKSKHRRRRSRSESSEGKHPASCGRDENGGDGKKSKHRRRHSRSESSEGKHPASCGRDENGGDKSVYHEDGNEKPSSVVKDSTKKIDDGVVISAEEDLDSKESMRIMRTEDIPHMKKHGFVQDLDSERTSRVSLNVEESKVEVSITENLALGTSGLENQIGCEKLTDADDVCRTDSGKDCITVKAQKRNSLIPDADNADMFSDDTIAEENL</sequence>
<evidence type="ECO:0000256" key="1">
    <source>
        <dbReference type="PROSITE-ProRule" id="PRU00087"/>
    </source>
</evidence>
<dbReference type="PROSITE" id="PS50102">
    <property type="entry name" value="RRM"/>
    <property type="match status" value="1"/>
</dbReference>
<dbReference type="InterPro" id="IPR014756">
    <property type="entry name" value="Ig_E-set"/>
</dbReference>
<evidence type="ECO:0000256" key="3">
    <source>
        <dbReference type="PROSITE-ProRule" id="PRU00723"/>
    </source>
</evidence>
<feature type="compositionally biased region" description="Basic and acidic residues" evidence="4">
    <location>
        <begin position="943"/>
        <end position="973"/>
    </location>
</feature>
<dbReference type="CDD" id="cd00590">
    <property type="entry name" value="RRM_SF"/>
    <property type="match status" value="1"/>
</dbReference>
<dbReference type="Proteomes" id="UP000290289">
    <property type="component" value="Chromosome 4"/>
</dbReference>
<feature type="compositionally biased region" description="Basic residues" evidence="4">
    <location>
        <begin position="632"/>
        <end position="666"/>
    </location>
</feature>
<evidence type="ECO:0000259" key="6">
    <source>
        <dbReference type="PROSITE" id="PS50103"/>
    </source>
</evidence>
<keyword evidence="3" id="KW-0863">Zinc-finger</keyword>
<dbReference type="InterPro" id="IPR001298">
    <property type="entry name" value="Filamin/ABP280_rpt"/>
</dbReference>
<dbReference type="InterPro" id="IPR000504">
    <property type="entry name" value="RRM_dom"/>
</dbReference>
<dbReference type="Gene3D" id="3.30.70.330">
    <property type="match status" value="1"/>
</dbReference>
<dbReference type="Gene3D" id="2.60.40.10">
    <property type="entry name" value="Immunoglobulins"/>
    <property type="match status" value="1"/>
</dbReference>
<protein>
    <recommendedName>
        <fullName evidence="9">RRM domain-containing protein</fullName>
    </recommendedName>
</protein>
<keyword evidence="8" id="KW-1185">Reference proteome</keyword>
<feature type="region of interest" description="Disordered" evidence="4">
    <location>
        <begin position="45"/>
        <end position="70"/>
    </location>
</feature>
<evidence type="ECO:0000259" key="5">
    <source>
        <dbReference type="PROSITE" id="PS50102"/>
    </source>
</evidence>
<feature type="compositionally biased region" description="Basic residues" evidence="4">
    <location>
        <begin position="532"/>
        <end position="550"/>
    </location>
</feature>
<dbReference type="Pfam" id="PF00630">
    <property type="entry name" value="Filamin"/>
    <property type="match status" value="1"/>
</dbReference>
<dbReference type="GO" id="GO:0003723">
    <property type="term" value="F:RNA binding"/>
    <property type="evidence" value="ECO:0007669"/>
    <property type="project" value="UniProtKB-UniRule"/>
</dbReference>
<dbReference type="InterPro" id="IPR017868">
    <property type="entry name" value="Filamin/ABP280_repeat-like"/>
</dbReference>
<dbReference type="PANTHER" id="PTHR32343">
    <property type="entry name" value="SERINE/ARGININE-RICH SPLICING FACTOR"/>
    <property type="match status" value="1"/>
</dbReference>
<reference evidence="7 8" key="1">
    <citation type="submission" date="2018-10" db="EMBL/GenBank/DDBJ databases">
        <title>A high-quality apple genome assembly.</title>
        <authorList>
            <person name="Hu J."/>
        </authorList>
    </citation>
    <scope>NUCLEOTIDE SEQUENCE [LARGE SCALE GENOMIC DNA]</scope>
    <source>
        <strain evidence="8">cv. HFTH1</strain>
        <tissue evidence="7">Young leaf</tissue>
    </source>
</reference>
<dbReference type="PROSITE" id="PS50194">
    <property type="entry name" value="FILAMIN_REPEAT"/>
    <property type="match status" value="1"/>
</dbReference>
<dbReference type="Pfam" id="PF00076">
    <property type="entry name" value="RRM_1"/>
    <property type="match status" value="1"/>
</dbReference>
<accession>A0A498JXD7</accession>